<dbReference type="PANTHER" id="PTHR42711">
    <property type="entry name" value="ABC TRANSPORTER ATP-BINDING PROTEIN"/>
    <property type="match status" value="1"/>
</dbReference>
<keyword evidence="7" id="KW-1185">Reference proteome</keyword>
<dbReference type="PROSITE" id="PS00211">
    <property type="entry name" value="ABC_TRANSPORTER_1"/>
    <property type="match status" value="1"/>
</dbReference>
<dbReference type="PANTHER" id="PTHR42711:SF5">
    <property type="entry name" value="ABC TRANSPORTER ATP-BINDING PROTEIN NATA"/>
    <property type="match status" value="1"/>
</dbReference>
<name>A0A841KQ48_9FIRM</name>
<dbReference type="PROSITE" id="PS50893">
    <property type="entry name" value="ABC_TRANSPORTER_2"/>
    <property type="match status" value="1"/>
</dbReference>
<protein>
    <submittedName>
        <fullName evidence="6">ABC-2 type transport system ATP-binding protein</fullName>
    </submittedName>
</protein>
<dbReference type="InterPro" id="IPR003439">
    <property type="entry name" value="ABC_transporter-like_ATP-bd"/>
</dbReference>
<accession>A0A841KQ48</accession>
<dbReference type="GO" id="GO:0016887">
    <property type="term" value="F:ATP hydrolysis activity"/>
    <property type="evidence" value="ECO:0007669"/>
    <property type="project" value="InterPro"/>
</dbReference>
<comment type="similarity">
    <text evidence="1">Belongs to the ABC transporter superfamily.</text>
</comment>
<dbReference type="Gene3D" id="3.40.50.300">
    <property type="entry name" value="P-loop containing nucleotide triphosphate hydrolases"/>
    <property type="match status" value="1"/>
</dbReference>
<sequence length="307" mass="33334">MNIIEINKLTKAYGKHQALRGVDLIVKEGEVMGFLGPNGAGKSTTIRILLGLIRKSGGGVRVFGGDPWNDAAEIHRRIAYVPGDVTLWPNLTGGEVIDLLGRMRGGFDMENRNKLLQRFELDPRKKCRAYSKGNRQKVALVSAFSSNADLFIFDEPTTGLDPLMAAVFQQCVGELKKAGKTVLLSSHILAEVEAVCDKVSIIRNGEIIESGTLTELRHFTRTLVAVETSKPIAGLEGMTGIHNLSVEGTKANFQVDAGELDRIMQHVTSFGLRSLTSTPPTLEELFMSHYSNDSANGKANKAGGGKR</sequence>
<dbReference type="InterPro" id="IPR003593">
    <property type="entry name" value="AAA+_ATPase"/>
</dbReference>
<gene>
    <name evidence="6" type="ORF">HNQ80_000289</name>
</gene>
<dbReference type="InterPro" id="IPR017871">
    <property type="entry name" value="ABC_transporter-like_CS"/>
</dbReference>
<organism evidence="6 7">
    <name type="scientific">Anaerosolibacter carboniphilus</name>
    <dbReference type="NCBI Taxonomy" id="1417629"/>
    <lineage>
        <taxon>Bacteria</taxon>
        <taxon>Bacillati</taxon>
        <taxon>Bacillota</taxon>
        <taxon>Clostridia</taxon>
        <taxon>Peptostreptococcales</taxon>
        <taxon>Thermotaleaceae</taxon>
        <taxon>Anaerosolibacter</taxon>
    </lineage>
</organism>
<evidence type="ECO:0000313" key="6">
    <source>
        <dbReference type="EMBL" id="MBB6214220.1"/>
    </source>
</evidence>
<dbReference type="InterPro" id="IPR050763">
    <property type="entry name" value="ABC_transporter_ATP-binding"/>
</dbReference>
<keyword evidence="4 6" id="KW-0067">ATP-binding</keyword>
<evidence type="ECO:0000256" key="4">
    <source>
        <dbReference type="ARBA" id="ARBA00022840"/>
    </source>
</evidence>
<evidence type="ECO:0000256" key="2">
    <source>
        <dbReference type="ARBA" id="ARBA00022448"/>
    </source>
</evidence>
<evidence type="ECO:0000256" key="3">
    <source>
        <dbReference type="ARBA" id="ARBA00022741"/>
    </source>
</evidence>
<keyword evidence="2" id="KW-0813">Transport</keyword>
<keyword evidence="3" id="KW-0547">Nucleotide-binding</keyword>
<dbReference type="GO" id="GO:0005524">
    <property type="term" value="F:ATP binding"/>
    <property type="evidence" value="ECO:0007669"/>
    <property type="project" value="UniProtKB-KW"/>
</dbReference>
<dbReference type="InterPro" id="IPR027417">
    <property type="entry name" value="P-loop_NTPase"/>
</dbReference>
<dbReference type="Proteomes" id="UP000579281">
    <property type="component" value="Unassembled WGS sequence"/>
</dbReference>
<evidence type="ECO:0000256" key="1">
    <source>
        <dbReference type="ARBA" id="ARBA00005417"/>
    </source>
</evidence>
<dbReference type="SMART" id="SM00382">
    <property type="entry name" value="AAA"/>
    <property type="match status" value="1"/>
</dbReference>
<dbReference type="Pfam" id="PF00005">
    <property type="entry name" value="ABC_tran"/>
    <property type="match status" value="1"/>
</dbReference>
<dbReference type="AlphaFoldDB" id="A0A841KQ48"/>
<reference evidence="6 7" key="1">
    <citation type="submission" date="2020-08" db="EMBL/GenBank/DDBJ databases">
        <title>Genomic Encyclopedia of Type Strains, Phase IV (KMG-IV): sequencing the most valuable type-strain genomes for metagenomic binning, comparative biology and taxonomic classification.</title>
        <authorList>
            <person name="Goeker M."/>
        </authorList>
    </citation>
    <scope>NUCLEOTIDE SEQUENCE [LARGE SCALE GENOMIC DNA]</scope>
    <source>
        <strain evidence="6 7">DSM 103526</strain>
    </source>
</reference>
<evidence type="ECO:0000313" key="7">
    <source>
        <dbReference type="Proteomes" id="UP000579281"/>
    </source>
</evidence>
<proteinExistence type="inferred from homology"/>
<dbReference type="RefSeq" id="WP_330602714.1">
    <property type="nucleotide sequence ID" value="NZ_JACHEN010000001.1"/>
</dbReference>
<comment type="caution">
    <text evidence="6">The sequence shown here is derived from an EMBL/GenBank/DDBJ whole genome shotgun (WGS) entry which is preliminary data.</text>
</comment>
<dbReference type="CDD" id="cd03230">
    <property type="entry name" value="ABC_DR_subfamily_A"/>
    <property type="match status" value="1"/>
</dbReference>
<feature type="domain" description="ABC transporter" evidence="5">
    <location>
        <begin position="4"/>
        <end position="229"/>
    </location>
</feature>
<dbReference type="SUPFAM" id="SSF52540">
    <property type="entry name" value="P-loop containing nucleoside triphosphate hydrolases"/>
    <property type="match status" value="1"/>
</dbReference>
<dbReference type="EMBL" id="JACHEN010000001">
    <property type="protein sequence ID" value="MBB6214220.1"/>
    <property type="molecule type" value="Genomic_DNA"/>
</dbReference>
<evidence type="ECO:0000259" key="5">
    <source>
        <dbReference type="PROSITE" id="PS50893"/>
    </source>
</evidence>